<dbReference type="GO" id="GO:1990904">
    <property type="term" value="C:ribonucleoprotein complex"/>
    <property type="evidence" value="ECO:0007669"/>
    <property type="project" value="TreeGrafter"/>
</dbReference>
<keyword evidence="3" id="KW-0479">Metal-binding</keyword>
<dbReference type="EMBL" id="UYRT01003481">
    <property type="protein sequence ID" value="VDK33654.1"/>
    <property type="molecule type" value="Genomic_DNA"/>
</dbReference>
<evidence type="ECO:0000313" key="5">
    <source>
        <dbReference type="EMBL" id="VDK33654.1"/>
    </source>
</evidence>
<proteinExistence type="predicted"/>
<dbReference type="Pfam" id="PF05731">
    <property type="entry name" value="TROVE"/>
    <property type="match status" value="1"/>
</dbReference>
<dbReference type="PANTHER" id="PTHR14202:SF0">
    <property type="entry name" value="RNA-BINDING PROTEIN RO60"/>
    <property type="match status" value="1"/>
</dbReference>
<reference evidence="5 6" key="2">
    <citation type="submission" date="2018-11" db="EMBL/GenBank/DDBJ databases">
        <authorList>
            <consortium name="Pathogen Informatics"/>
        </authorList>
    </citation>
    <scope>NUCLEOTIDE SEQUENCE [LARGE SCALE GENOMIC DNA]</scope>
</reference>
<dbReference type="PROSITE" id="PS50988">
    <property type="entry name" value="TROVE"/>
    <property type="match status" value="1"/>
</dbReference>
<evidence type="ECO:0000313" key="7">
    <source>
        <dbReference type="WBParaSite" id="GPUH_0000236401-mRNA-1"/>
    </source>
</evidence>
<dbReference type="SUPFAM" id="SSF140864">
    <property type="entry name" value="TROVE domain-like"/>
    <property type="match status" value="1"/>
</dbReference>
<evidence type="ECO:0000256" key="3">
    <source>
        <dbReference type="ARBA" id="ARBA00022723"/>
    </source>
</evidence>
<organism evidence="7">
    <name type="scientific">Gongylonema pulchrum</name>
    <dbReference type="NCBI Taxonomy" id="637853"/>
    <lineage>
        <taxon>Eukaryota</taxon>
        <taxon>Metazoa</taxon>
        <taxon>Ecdysozoa</taxon>
        <taxon>Nematoda</taxon>
        <taxon>Chromadorea</taxon>
        <taxon>Rhabditida</taxon>
        <taxon>Spirurina</taxon>
        <taxon>Spiruromorpha</taxon>
        <taxon>Spiruroidea</taxon>
        <taxon>Gongylonematidae</taxon>
        <taxon>Gongylonema</taxon>
    </lineage>
</organism>
<dbReference type="PANTHER" id="PTHR14202">
    <property type="entry name" value="60 KDA RIBONUCLEOPROTEIN SSA/RO"/>
    <property type="match status" value="1"/>
</dbReference>
<name>A0A183D0W8_9BILA</name>
<protein>
    <submittedName>
        <fullName evidence="7">TROVE domain-containing protein</fullName>
    </submittedName>
</protein>
<dbReference type="GO" id="GO:0046872">
    <property type="term" value="F:metal ion binding"/>
    <property type="evidence" value="ECO:0007669"/>
    <property type="project" value="UniProtKB-KW"/>
</dbReference>
<dbReference type="InterPro" id="IPR040322">
    <property type="entry name" value="TROVE2"/>
</dbReference>
<evidence type="ECO:0000256" key="2">
    <source>
        <dbReference type="ARBA" id="ARBA00022490"/>
    </source>
</evidence>
<evidence type="ECO:0000313" key="6">
    <source>
        <dbReference type="Proteomes" id="UP000271098"/>
    </source>
</evidence>
<dbReference type="AlphaFoldDB" id="A0A183D0W8"/>
<accession>A0A183D0W8</accession>
<dbReference type="Proteomes" id="UP000271098">
    <property type="component" value="Unassembled WGS sequence"/>
</dbReference>
<evidence type="ECO:0000259" key="4">
    <source>
        <dbReference type="PROSITE" id="PS50988"/>
    </source>
</evidence>
<dbReference type="GO" id="GO:0003723">
    <property type="term" value="F:RNA binding"/>
    <property type="evidence" value="ECO:0007669"/>
    <property type="project" value="InterPro"/>
</dbReference>
<gene>
    <name evidence="5" type="ORF">GPUH_LOCUS2360</name>
</gene>
<evidence type="ECO:0000256" key="1">
    <source>
        <dbReference type="ARBA" id="ARBA00004496"/>
    </source>
</evidence>
<dbReference type="GO" id="GO:0005737">
    <property type="term" value="C:cytoplasm"/>
    <property type="evidence" value="ECO:0007669"/>
    <property type="project" value="UniProtKB-SubCell"/>
</dbReference>
<keyword evidence="2" id="KW-0963">Cytoplasm</keyword>
<dbReference type="WBParaSite" id="GPUH_0000236401-mRNA-1">
    <property type="protein sequence ID" value="GPUH_0000236401-mRNA-1"/>
    <property type="gene ID" value="GPUH_0000236401"/>
</dbReference>
<dbReference type="OrthoDB" id="6098064at2759"/>
<feature type="domain" description="TROVE" evidence="4">
    <location>
        <begin position="1"/>
        <end position="214"/>
    </location>
</feature>
<sequence length="214" mass="24749">MISGETGLKVKSKGWGRALRATVCRWYFSQSPERLVMQVTKYRNREGYSHRDIFRLSHIHASTALPPDHKYWQYHTEYDAIFDFIMQEDAATRKRKQLFSEKSAKKLKMEKNGSHIHEQAKDVAENLAKLKMKEDQKVLVESMKNKNAPTAETSKVLKFLGTYEKLKKLGKTDVPKAVDFIIQHGELFPACCFSSGLAVQFLHLVDIEIPYRLL</sequence>
<comment type="subcellular location">
    <subcellularLocation>
        <location evidence="1">Cytoplasm</location>
    </subcellularLocation>
</comment>
<dbReference type="InterPro" id="IPR037214">
    <property type="entry name" value="TROVE_dom_sf"/>
</dbReference>
<keyword evidence="6" id="KW-1185">Reference proteome</keyword>
<reference evidence="7" key="1">
    <citation type="submission" date="2016-06" db="UniProtKB">
        <authorList>
            <consortium name="WormBaseParasite"/>
        </authorList>
    </citation>
    <scope>IDENTIFICATION</scope>
</reference>
<dbReference type="InterPro" id="IPR008858">
    <property type="entry name" value="TROVE_dom"/>
</dbReference>